<dbReference type="PROSITE" id="PS51898">
    <property type="entry name" value="TYR_RECOMBINASE"/>
    <property type="match status" value="1"/>
</dbReference>
<feature type="domain" description="Core-binding (CB)" evidence="7">
    <location>
        <begin position="23"/>
        <end position="100"/>
    </location>
</feature>
<dbReference type="GO" id="GO:0003677">
    <property type="term" value="F:DNA binding"/>
    <property type="evidence" value="ECO:0007669"/>
    <property type="project" value="UniProtKB-UniRule"/>
</dbReference>
<keyword evidence="3 5" id="KW-0238">DNA-binding</keyword>
<sequence length="316" mass="35958">MNHDLIPNPKKEVSILKAVKDVPEELLWKANFNSDNSIETYDKAIHSFLSFIGVGAPEELRQVEHGHVIAFKKYLQNSGCSPRTINNRLSAISSLFNHLIDKQVVKVNVAQGVRRMPVNADRVEAKVMTPDEVRKILSVPDTETLKGIRDKAILATLFYTGCRVSEVCKLKVKDFYQEQGYHVLDFWVKGGKRNRLAIHQELQILINSYLNVAGHGMENSSYLFLPVRNAPNCSDPERKLSRKTVDYLFKKYAKQASLYGVTPHSARATFITQALENNCPIEAVQKTVGHSQIKTTQMYDKRRTKYRESASFAVRY</sequence>
<dbReference type="InterPro" id="IPR050090">
    <property type="entry name" value="Tyrosine_recombinase_XerCD"/>
</dbReference>
<evidence type="ECO:0000259" key="7">
    <source>
        <dbReference type="PROSITE" id="PS51900"/>
    </source>
</evidence>
<dbReference type="Gene3D" id="1.10.443.10">
    <property type="entry name" value="Intergrase catalytic core"/>
    <property type="match status" value="1"/>
</dbReference>
<dbReference type="SUPFAM" id="SSF56349">
    <property type="entry name" value="DNA breaking-rejoining enzymes"/>
    <property type="match status" value="1"/>
</dbReference>
<dbReference type="PROSITE" id="PS51900">
    <property type="entry name" value="CB"/>
    <property type="match status" value="1"/>
</dbReference>
<dbReference type="InterPro" id="IPR002104">
    <property type="entry name" value="Integrase_catalytic"/>
</dbReference>
<keyword evidence="8" id="KW-0614">Plasmid</keyword>
<evidence type="ECO:0000256" key="1">
    <source>
        <dbReference type="ARBA" id="ARBA00008857"/>
    </source>
</evidence>
<dbReference type="InterPro" id="IPR013762">
    <property type="entry name" value="Integrase-like_cat_sf"/>
</dbReference>
<dbReference type="Proteomes" id="UP000248798">
    <property type="component" value="Unassembled WGS sequence"/>
</dbReference>
<dbReference type="InterPro" id="IPR004107">
    <property type="entry name" value="Integrase_SAM-like_N"/>
</dbReference>
<evidence type="ECO:0000259" key="6">
    <source>
        <dbReference type="PROSITE" id="PS51898"/>
    </source>
</evidence>
<name>A0A328F7R5_9BACT</name>
<evidence type="ECO:0000313" key="9">
    <source>
        <dbReference type="EMBL" id="RAM00704.1"/>
    </source>
</evidence>
<evidence type="ECO:0000256" key="4">
    <source>
        <dbReference type="ARBA" id="ARBA00023172"/>
    </source>
</evidence>
<gene>
    <name evidence="9" type="ORF">DO021_17675</name>
    <name evidence="8" type="ORF">EYB58_22890</name>
</gene>
<dbReference type="RefSeq" id="WP_111959081.1">
    <property type="nucleotide sequence ID" value="NZ_CP036314.1"/>
</dbReference>
<evidence type="ECO:0000313" key="8">
    <source>
        <dbReference type="EMBL" id="QBH15721.1"/>
    </source>
</evidence>
<dbReference type="EMBL" id="CP036314">
    <property type="protein sequence ID" value="QBH15721.1"/>
    <property type="molecule type" value="Genomic_DNA"/>
</dbReference>
<dbReference type="EMBL" id="QLNI01000040">
    <property type="protein sequence ID" value="RAM00704.1"/>
    <property type="molecule type" value="Genomic_DNA"/>
</dbReference>
<evidence type="ECO:0000256" key="5">
    <source>
        <dbReference type="PROSITE-ProRule" id="PRU01248"/>
    </source>
</evidence>
<reference evidence="9 10" key="1">
    <citation type="submission" date="2018-06" db="EMBL/GenBank/DDBJ databases">
        <title>Complete Genome Sequence of Desulfobacter hydrogenophilus (DSM3380).</title>
        <authorList>
            <person name="Marietou A."/>
            <person name="Schreiber L."/>
            <person name="Marshall I."/>
            <person name="Jorgensen B."/>
        </authorList>
    </citation>
    <scope>NUCLEOTIDE SEQUENCE [LARGE SCALE GENOMIC DNA]</scope>
    <source>
        <strain evidence="9 10">DSM 3380</strain>
    </source>
</reference>
<dbReference type="OrthoDB" id="5415821at2"/>
<dbReference type="AlphaFoldDB" id="A0A328F7R5"/>
<dbReference type="PANTHER" id="PTHR30349:SF41">
    <property type="entry name" value="INTEGRASE_RECOMBINASE PROTEIN MJ0367-RELATED"/>
    <property type="match status" value="1"/>
</dbReference>
<evidence type="ECO:0000256" key="3">
    <source>
        <dbReference type="ARBA" id="ARBA00023125"/>
    </source>
</evidence>
<geneLocation type="plasmid" evidence="8 11">
    <name>unnamed1</name>
</geneLocation>
<evidence type="ECO:0000256" key="2">
    <source>
        <dbReference type="ARBA" id="ARBA00022908"/>
    </source>
</evidence>
<dbReference type="CDD" id="cd00397">
    <property type="entry name" value="DNA_BRE_C"/>
    <property type="match status" value="1"/>
</dbReference>
<dbReference type="Proteomes" id="UP000293902">
    <property type="component" value="Plasmid unnamed1"/>
</dbReference>
<evidence type="ECO:0000313" key="11">
    <source>
        <dbReference type="Proteomes" id="UP000293902"/>
    </source>
</evidence>
<comment type="similarity">
    <text evidence="1">Belongs to the 'phage' integrase family.</text>
</comment>
<dbReference type="GO" id="GO:0015074">
    <property type="term" value="P:DNA integration"/>
    <property type="evidence" value="ECO:0007669"/>
    <property type="project" value="UniProtKB-KW"/>
</dbReference>
<accession>A0A328F7R5</accession>
<reference evidence="8 11" key="2">
    <citation type="submission" date="2019-02" db="EMBL/GenBank/DDBJ databases">
        <title>Complete genome sequence of Desulfobacter hydrogenophilus AcRS1.</title>
        <authorList>
            <person name="Marietou A."/>
            <person name="Lund M.B."/>
            <person name="Marshall I.P.G."/>
            <person name="Schreiber L."/>
            <person name="Jorgensen B."/>
        </authorList>
    </citation>
    <scope>NUCLEOTIDE SEQUENCE [LARGE SCALE GENOMIC DNA]</scope>
    <source>
        <strain evidence="8 11">AcRS1</strain>
        <plasmid evidence="8 11">unnamed1</plasmid>
    </source>
</reference>
<keyword evidence="2" id="KW-0229">DNA integration</keyword>
<protein>
    <submittedName>
        <fullName evidence="9">Integrase</fullName>
    </submittedName>
</protein>
<evidence type="ECO:0000313" key="10">
    <source>
        <dbReference type="Proteomes" id="UP000248798"/>
    </source>
</evidence>
<dbReference type="InterPro" id="IPR044068">
    <property type="entry name" value="CB"/>
</dbReference>
<feature type="domain" description="Tyr recombinase" evidence="6">
    <location>
        <begin position="123"/>
        <end position="312"/>
    </location>
</feature>
<organism evidence="9 10">
    <name type="scientific">Desulfobacter hydrogenophilus</name>
    <dbReference type="NCBI Taxonomy" id="2291"/>
    <lineage>
        <taxon>Bacteria</taxon>
        <taxon>Pseudomonadati</taxon>
        <taxon>Thermodesulfobacteriota</taxon>
        <taxon>Desulfobacteria</taxon>
        <taxon>Desulfobacterales</taxon>
        <taxon>Desulfobacteraceae</taxon>
        <taxon>Desulfobacter</taxon>
    </lineage>
</organism>
<keyword evidence="11" id="KW-1185">Reference proteome</keyword>
<dbReference type="GO" id="GO:0006310">
    <property type="term" value="P:DNA recombination"/>
    <property type="evidence" value="ECO:0007669"/>
    <property type="project" value="UniProtKB-KW"/>
</dbReference>
<dbReference type="Gene3D" id="1.10.150.130">
    <property type="match status" value="1"/>
</dbReference>
<dbReference type="InterPro" id="IPR010998">
    <property type="entry name" value="Integrase_recombinase_N"/>
</dbReference>
<dbReference type="InterPro" id="IPR011010">
    <property type="entry name" value="DNA_brk_join_enz"/>
</dbReference>
<keyword evidence="4" id="KW-0233">DNA recombination</keyword>
<dbReference type="PANTHER" id="PTHR30349">
    <property type="entry name" value="PHAGE INTEGRASE-RELATED"/>
    <property type="match status" value="1"/>
</dbReference>
<dbReference type="Pfam" id="PF00589">
    <property type="entry name" value="Phage_integrase"/>
    <property type="match status" value="1"/>
</dbReference>
<dbReference type="Pfam" id="PF13495">
    <property type="entry name" value="Phage_int_SAM_4"/>
    <property type="match status" value="1"/>
</dbReference>
<proteinExistence type="inferred from homology"/>